<accession>C4WI74</accession>
<dbReference type="HOGENOM" id="CLU_134360_0_0_5"/>
<evidence type="ECO:0000313" key="4">
    <source>
        <dbReference type="EMBL" id="EEQ95000.1"/>
    </source>
</evidence>
<evidence type="ECO:0000256" key="3">
    <source>
        <dbReference type="SAM" id="SignalP"/>
    </source>
</evidence>
<feature type="region of interest" description="Disordered" evidence="2">
    <location>
        <begin position="146"/>
        <end position="166"/>
    </location>
</feature>
<protein>
    <submittedName>
        <fullName evidence="4">Uncharacterized protein</fullName>
    </submittedName>
</protein>
<feature type="chain" id="PRO_5002943089" evidence="3">
    <location>
        <begin position="44"/>
        <end position="166"/>
    </location>
</feature>
<dbReference type="EMBL" id="ACQA01000001">
    <property type="protein sequence ID" value="EEQ95000.1"/>
    <property type="molecule type" value="Genomic_DNA"/>
</dbReference>
<proteinExistence type="predicted"/>
<keyword evidence="1" id="KW-0175">Coiled coil</keyword>
<evidence type="ECO:0000313" key="5">
    <source>
        <dbReference type="Proteomes" id="UP000004386"/>
    </source>
</evidence>
<gene>
    <name evidence="4" type="ORF">OINT_1000343</name>
</gene>
<dbReference type="Proteomes" id="UP000004386">
    <property type="component" value="Unassembled WGS sequence"/>
</dbReference>
<keyword evidence="3" id="KW-0732">Signal</keyword>
<evidence type="ECO:0000256" key="1">
    <source>
        <dbReference type="SAM" id="Coils"/>
    </source>
</evidence>
<feature type="coiled-coil region" evidence="1">
    <location>
        <begin position="80"/>
        <end position="114"/>
    </location>
</feature>
<organism evidence="4 5">
    <name type="scientific">Brucella intermedia LMG 3301</name>
    <dbReference type="NCBI Taxonomy" id="641118"/>
    <lineage>
        <taxon>Bacteria</taxon>
        <taxon>Pseudomonadati</taxon>
        <taxon>Pseudomonadota</taxon>
        <taxon>Alphaproteobacteria</taxon>
        <taxon>Hyphomicrobiales</taxon>
        <taxon>Brucellaceae</taxon>
        <taxon>Brucella/Ochrobactrum group</taxon>
        <taxon>Brucella</taxon>
    </lineage>
</organism>
<comment type="caution">
    <text evidence="4">The sequence shown here is derived from an EMBL/GenBank/DDBJ whole genome shotgun (WGS) entry which is preliminary data.</text>
</comment>
<name>C4WI74_9HYPH</name>
<feature type="signal peptide" evidence="3">
    <location>
        <begin position="1"/>
        <end position="43"/>
    </location>
</feature>
<dbReference type="AlphaFoldDB" id="C4WI74"/>
<evidence type="ECO:0000256" key="2">
    <source>
        <dbReference type="SAM" id="MobiDB-lite"/>
    </source>
</evidence>
<reference evidence="4 5" key="1">
    <citation type="submission" date="2009-05" db="EMBL/GenBank/DDBJ databases">
        <authorList>
            <person name="Setubal J.C."/>
            <person name="Boyle S."/>
            <person name="Crasta O.R."/>
            <person name="Gillespie J.J."/>
            <person name="Kenyon R.W."/>
            <person name="Lu J."/>
            <person name="Mane S."/>
            <person name="Nagrani S."/>
            <person name="Shallom J.M."/>
            <person name="Shallom S."/>
            <person name="Shukla M."/>
            <person name="Snyder E.E."/>
            <person name="Sobral B.W."/>
            <person name="Wattam A.R."/>
            <person name="Will R."/>
            <person name="Williams K."/>
            <person name="Yoo H."/>
            <person name="Munk C."/>
            <person name="Tapia R."/>
            <person name="Green L."/>
            <person name="Rogers Y."/>
            <person name="Detter J.C."/>
            <person name="Bruce D."/>
            <person name="Brettin T.S."/>
            <person name="Tsolis R."/>
        </authorList>
    </citation>
    <scope>NUCLEOTIDE SEQUENCE [LARGE SCALE GENOMIC DNA]</scope>
    <source>
        <strain evidence="4 5">LMG 3301</strain>
    </source>
</reference>
<sequence>MMGTPQREAEGNSLMLNRKTLMVRNLAAVAVLGSALAPANALAQENGRYRLEGTENGYVRLDTRTGAISTCVEQQGQLVCKMATEDREAYENDIASLQDRVKKLEDKVSALEGKGGSTASGLPTEQEFEQSMSYMERFMRRFMDIAKSFDSEPEKPDNGTLPGGRT</sequence>
<feature type="compositionally biased region" description="Basic and acidic residues" evidence="2">
    <location>
        <begin position="146"/>
        <end position="157"/>
    </location>
</feature>